<dbReference type="CDD" id="cd04649">
    <property type="entry name" value="LbH_THP_succinylT_putative"/>
    <property type="match status" value="1"/>
</dbReference>
<evidence type="ECO:0000256" key="2">
    <source>
        <dbReference type="ARBA" id="ARBA00022490"/>
    </source>
</evidence>
<dbReference type="InterPro" id="IPR032784">
    <property type="entry name" value="THDPS_M"/>
</dbReference>
<dbReference type="InterPro" id="IPR001451">
    <property type="entry name" value="Hexapep"/>
</dbReference>
<proteinExistence type="inferred from homology"/>
<sequence length="336" mass="36734">MVRKKLKWFAIGVGSKNLQGKWLEVFFPRELINPKEELVSKAIKLSGFKGGNTSLPVPQEVMKDLEGILNNASYLRNVKSPMVMVMMESDSQPQDVPEAYLKLHLLSLRLKKPNELNLKGIFSILPTVAWTSIGPKDPSELNQLIFNNRLTNDHIKIFSIDKFPSLTDYVIPDGVRIADSHRIRLGAYIGEGTTVMHEGFINFNSGTLGKSMIEGRISQGVVVDEGTDLGGSASTMGTLSGGNETLISLGKDCLLGANSGLGIPLGDRCIVEAGLYITAGTKIELIDSSNKSQVVKASELSYKNDLLFIRNSLTGKVQCKKNTKSVNLNEELHSNN</sequence>
<reference evidence="11" key="1">
    <citation type="submission" date="2018-05" db="EMBL/GenBank/DDBJ databases">
        <authorList>
            <person name="Lanie J.A."/>
            <person name="Ng W.-L."/>
            <person name="Kazmierczak K.M."/>
            <person name="Andrzejewski T.M."/>
            <person name="Davidsen T.M."/>
            <person name="Wayne K.J."/>
            <person name="Tettelin H."/>
            <person name="Glass J.I."/>
            <person name="Rusch D."/>
            <person name="Podicherti R."/>
            <person name="Tsui H.-C.T."/>
            <person name="Winkler M.E."/>
        </authorList>
    </citation>
    <scope>NUCLEOTIDE SEQUENCE</scope>
</reference>
<keyword evidence="8" id="KW-0457">Lysine biosynthesis</keyword>
<dbReference type="Gene3D" id="3.30.60.70">
    <property type="entry name" value="Trimeric LpxA-like enzymes"/>
    <property type="match status" value="1"/>
</dbReference>
<comment type="subunit">
    <text evidence="1">Homotrimer.</text>
</comment>
<dbReference type="SUPFAM" id="SSF51161">
    <property type="entry name" value="Trimeric LpxA-like enzymes"/>
    <property type="match status" value="1"/>
</dbReference>
<gene>
    <name evidence="11" type="ORF">METZ01_LOCUS119177</name>
</gene>
<evidence type="ECO:0000256" key="4">
    <source>
        <dbReference type="ARBA" id="ARBA00022679"/>
    </source>
</evidence>
<dbReference type="Pfam" id="PF14789">
    <property type="entry name" value="THDPS_M"/>
    <property type="match status" value="1"/>
</dbReference>
<evidence type="ECO:0000256" key="1">
    <source>
        <dbReference type="ARBA" id="ARBA00011233"/>
    </source>
</evidence>
<accession>A0A381XQ15</accession>
<evidence type="ECO:0000256" key="6">
    <source>
        <dbReference type="ARBA" id="ARBA00022842"/>
    </source>
</evidence>
<dbReference type="GO" id="GO:0046872">
    <property type="term" value="F:metal ion binding"/>
    <property type="evidence" value="ECO:0007669"/>
    <property type="project" value="UniProtKB-KW"/>
</dbReference>
<dbReference type="FunFam" id="2.160.10.10:FF:000009">
    <property type="entry name" value="2,3,4,5-tetrahydropyridine-2,6-dicarboxylate N-succinyltransferase"/>
    <property type="match status" value="1"/>
</dbReference>
<evidence type="ECO:0000256" key="8">
    <source>
        <dbReference type="ARBA" id="ARBA00023154"/>
    </source>
</evidence>
<keyword evidence="4" id="KW-0808">Transferase</keyword>
<evidence type="ECO:0000256" key="9">
    <source>
        <dbReference type="ARBA" id="ARBA00023315"/>
    </source>
</evidence>
<evidence type="ECO:0000256" key="7">
    <source>
        <dbReference type="ARBA" id="ARBA00022915"/>
    </source>
</evidence>
<keyword evidence="7" id="KW-0220">Diaminopimelate biosynthesis</keyword>
<evidence type="ECO:0000256" key="5">
    <source>
        <dbReference type="ARBA" id="ARBA00022723"/>
    </source>
</evidence>
<keyword evidence="9" id="KW-0012">Acyltransferase</keyword>
<dbReference type="Gene3D" id="3.30.70.2010">
    <property type="match status" value="1"/>
</dbReference>
<dbReference type="InterPro" id="IPR011004">
    <property type="entry name" value="Trimer_LpxA-like_sf"/>
</dbReference>
<dbReference type="Pfam" id="PF14602">
    <property type="entry name" value="Hexapep_2"/>
    <property type="match status" value="1"/>
</dbReference>
<dbReference type="GO" id="GO:0008666">
    <property type="term" value="F:2,3,4,5-tetrahydropyridine-2,6-dicarboxylate N-succinyltransferase activity"/>
    <property type="evidence" value="ECO:0007669"/>
    <property type="project" value="InterPro"/>
</dbReference>
<keyword evidence="5" id="KW-0479">Metal-binding</keyword>
<organism evidence="11">
    <name type="scientific">marine metagenome</name>
    <dbReference type="NCBI Taxonomy" id="408172"/>
    <lineage>
        <taxon>unclassified sequences</taxon>
        <taxon>metagenomes</taxon>
        <taxon>ecological metagenomes</taxon>
    </lineage>
</organism>
<keyword evidence="6" id="KW-0460">Magnesium</keyword>
<evidence type="ECO:0000259" key="10">
    <source>
        <dbReference type="Pfam" id="PF14789"/>
    </source>
</evidence>
<dbReference type="InterPro" id="IPR038361">
    <property type="entry name" value="THDPS_M_sf"/>
</dbReference>
<name>A0A381XQ15_9ZZZZ</name>
<protein>
    <recommendedName>
        <fullName evidence="10">2,3,4,5-tetrahydropyridine-2,6-dicarboxylate N-succinyltransferase middle domain-containing protein</fullName>
    </recommendedName>
</protein>
<feature type="domain" description="2,3,4,5-tetrahydropyridine-2,6-dicarboxylate N-succinyltransferase middle" evidence="10">
    <location>
        <begin position="125"/>
        <end position="164"/>
    </location>
</feature>
<dbReference type="InterPro" id="IPR026586">
    <property type="entry name" value="Type2_DapD"/>
</dbReference>
<dbReference type="EMBL" id="UINC01015817">
    <property type="protein sequence ID" value="SVA66323.1"/>
    <property type="molecule type" value="Genomic_DNA"/>
</dbReference>
<dbReference type="GO" id="GO:0019877">
    <property type="term" value="P:diaminopimelate biosynthetic process"/>
    <property type="evidence" value="ECO:0007669"/>
    <property type="project" value="UniProtKB-KW"/>
</dbReference>
<evidence type="ECO:0000256" key="3">
    <source>
        <dbReference type="ARBA" id="ARBA00022605"/>
    </source>
</evidence>
<dbReference type="AlphaFoldDB" id="A0A381XQ15"/>
<keyword evidence="3" id="KW-0028">Amino-acid biosynthesis</keyword>
<dbReference type="Gene3D" id="2.160.10.10">
    <property type="entry name" value="Hexapeptide repeat proteins"/>
    <property type="match status" value="1"/>
</dbReference>
<evidence type="ECO:0000313" key="11">
    <source>
        <dbReference type="EMBL" id="SVA66323.1"/>
    </source>
</evidence>
<dbReference type="HAMAP" id="MF_02122">
    <property type="entry name" value="DapD_type2"/>
    <property type="match status" value="1"/>
</dbReference>
<keyword evidence="2" id="KW-0963">Cytoplasm</keyword>
<dbReference type="GO" id="GO:0009085">
    <property type="term" value="P:lysine biosynthetic process"/>
    <property type="evidence" value="ECO:0007669"/>
    <property type="project" value="UniProtKB-KW"/>
</dbReference>